<dbReference type="AlphaFoldDB" id="A0A0U1LZT4"/>
<dbReference type="GO" id="GO:0055029">
    <property type="term" value="C:nuclear DNA-directed RNA polymerase complex"/>
    <property type="evidence" value="ECO:0007669"/>
    <property type="project" value="UniProtKB-ARBA"/>
</dbReference>
<dbReference type="GO" id="GO:0006384">
    <property type="term" value="P:transcription initiation at RNA polymerase III promoter"/>
    <property type="evidence" value="ECO:0007669"/>
    <property type="project" value="EnsemblFungi"/>
</dbReference>
<dbReference type="OrthoDB" id="510325at2759"/>
<dbReference type="GO" id="GO:0006362">
    <property type="term" value="P:transcription elongation by RNA polymerase I"/>
    <property type="evidence" value="ECO:0007669"/>
    <property type="project" value="EnsemblFungi"/>
</dbReference>
<reference evidence="8 9" key="1">
    <citation type="submission" date="2015-04" db="EMBL/GenBank/DDBJ databases">
        <authorList>
            <person name="Syromyatnikov M.Y."/>
            <person name="Popov V.N."/>
        </authorList>
    </citation>
    <scope>NUCLEOTIDE SEQUENCE [LARGE SCALE GENOMIC DNA]</scope>
    <source>
        <strain evidence="8">WF-38-12</strain>
    </source>
</reference>
<dbReference type="Pfam" id="PF13656">
    <property type="entry name" value="RNA_pol_L_2"/>
    <property type="match status" value="1"/>
</dbReference>
<dbReference type="EMBL" id="CVMT01000005">
    <property type="protein sequence ID" value="CRG88813.1"/>
    <property type="molecule type" value="Genomic_DNA"/>
</dbReference>
<dbReference type="HAMAP" id="MF_00261">
    <property type="entry name" value="RNApol_arch_Rpo11"/>
    <property type="match status" value="1"/>
</dbReference>
<dbReference type="SUPFAM" id="SSF55257">
    <property type="entry name" value="RBP11-like subunits of RNA polymerase"/>
    <property type="match status" value="1"/>
</dbReference>
<dbReference type="GO" id="GO:0006361">
    <property type="term" value="P:transcription initiation at RNA polymerase I promoter"/>
    <property type="evidence" value="ECO:0007669"/>
    <property type="project" value="EnsemblFungi"/>
</dbReference>
<evidence type="ECO:0000313" key="9">
    <source>
        <dbReference type="Proteomes" id="UP000054383"/>
    </source>
</evidence>
<sequence>MPSAQPEEQDQSMVDVEAVDEVQEEEEIDEDKELEIGENRVTVLSGATETAASFQFKDEGHTLGNALRYVIMKNPAVEFCGYTIPHPSEAKMNLRIQTYENTTAAEALEKGLDDLMDLCDVVSDKFTVARDNFNAAKADQMTS</sequence>
<dbReference type="GO" id="GO:0005666">
    <property type="term" value="C:RNA polymerase III complex"/>
    <property type="evidence" value="ECO:0007669"/>
    <property type="project" value="EnsemblFungi"/>
</dbReference>
<dbReference type="GO" id="GO:0005736">
    <property type="term" value="C:RNA polymerase I complex"/>
    <property type="evidence" value="ECO:0007669"/>
    <property type="project" value="EnsemblFungi"/>
</dbReference>
<dbReference type="PANTHER" id="PTHR13946:SF28">
    <property type="entry name" value="DNA-DIRECTED RNA POLYMERASES I AND III SUBUNIT RPAC2"/>
    <property type="match status" value="1"/>
</dbReference>
<evidence type="ECO:0000256" key="6">
    <source>
        <dbReference type="ARBA" id="ARBA00025751"/>
    </source>
</evidence>
<dbReference type="PROSITE" id="PS01154">
    <property type="entry name" value="RNA_POL_L_13KD"/>
    <property type="match status" value="1"/>
</dbReference>
<dbReference type="Proteomes" id="UP000054383">
    <property type="component" value="Unassembled WGS sequence"/>
</dbReference>
<keyword evidence="5" id="KW-0539">Nucleus</keyword>
<dbReference type="FunFam" id="3.30.1360.10:FF:000006">
    <property type="entry name" value="DNA-directed RNA polymerases I and III subunit RPAC2"/>
    <property type="match status" value="1"/>
</dbReference>
<dbReference type="InterPro" id="IPR008193">
    <property type="entry name" value="RNA_pol_Rpb11_13-16kDa_CS"/>
</dbReference>
<dbReference type="PANTHER" id="PTHR13946">
    <property type="entry name" value="DNA-DIRECTED RNA POLYMERASE I,II,III"/>
    <property type="match status" value="1"/>
</dbReference>
<dbReference type="InterPro" id="IPR033898">
    <property type="entry name" value="RNAP_AC19"/>
</dbReference>
<dbReference type="InterPro" id="IPR022905">
    <property type="entry name" value="Rpo11-like"/>
</dbReference>
<organism evidence="8 9">
    <name type="scientific">Talaromyces islandicus</name>
    <name type="common">Penicillium islandicum</name>
    <dbReference type="NCBI Taxonomy" id="28573"/>
    <lineage>
        <taxon>Eukaryota</taxon>
        <taxon>Fungi</taxon>
        <taxon>Dikarya</taxon>
        <taxon>Ascomycota</taxon>
        <taxon>Pezizomycotina</taxon>
        <taxon>Eurotiomycetes</taxon>
        <taxon>Eurotiomycetidae</taxon>
        <taxon>Eurotiales</taxon>
        <taxon>Trichocomaceae</taxon>
        <taxon>Talaromyces</taxon>
        <taxon>Talaromyces sect. Islandici</taxon>
    </lineage>
</organism>
<dbReference type="GO" id="GO:0006386">
    <property type="term" value="P:termination of RNA polymerase III transcription"/>
    <property type="evidence" value="ECO:0007669"/>
    <property type="project" value="EnsemblFungi"/>
</dbReference>
<comment type="subcellular location">
    <subcellularLocation>
        <location evidence="1">Nucleus</location>
    </subcellularLocation>
</comment>
<dbReference type="InterPro" id="IPR009025">
    <property type="entry name" value="RBP11-like_dimer"/>
</dbReference>
<dbReference type="STRING" id="28573.A0A0U1LZT4"/>
<dbReference type="Gene3D" id="3.30.1360.10">
    <property type="entry name" value="RNA polymerase, RBP11-like subunit"/>
    <property type="match status" value="1"/>
</dbReference>
<dbReference type="GO" id="GO:0046983">
    <property type="term" value="F:protein dimerization activity"/>
    <property type="evidence" value="ECO:0007669"/>
    <property type="project" value="InterPro"/>
</dbReference>
<gene>
    <name evidence="8" type="ORF">PISL3812_05848</name>
</gene>
<feature type="domain" description="DNA-directed RNA polymerase RBP11-like dimerisation" evidence="7">
    <location>
        <begin position="52"/>
        <end position="124"/>
    </location>
</feature>
<name>A0A0U1LZT4_TALIS</name>
<keyword evidence="9" id="KW-1185">Reference proteome</keyword>
<proteinExistence type="inferred from homology"/>
<protein>
    <recommendedName>
        <fullName evidence="2">DNA-directed RNA polymerases I and III subunit RPAC2</fullName>
    </recommendedName>
</protein>
<evidence type="ECO:0000256" key="3">
    <source>
        <dbReference type="ARBA" id="ARBA00022478"/>
    </source>
</evidence>
<evidence type="ECO:0000259" key="7">
    <source>
        <dbReference type="Pfam" id="PF13656"/>
    </source>
</evidence>
<dbReference type="InterPro" id="IPR036603">
    <property type="entry name" value="RBP11-like"/>
</dbReference>
<accession>A0A0U1LZT4</accession>
<keyword evidence="4" id="KW-0804">Transcription</keyword>
<dbReference type="GO" id="GO:0003677">
    <property type="term" value="F:DNA binding"/>
    <property type="evidence" value="ECO:0007669"/>
    <property type="project" value="InterPro"/>
</dbReference>
<dbReference type="GO" id="GO:0042797">
    <property type="term" value="P:tRNA transcription by RNA polymerase III"/>
    <property type="evidence" value="ECO:0007669"/>
    <property type="project" value="EnsemblFungi"/>
</dbReference>
<evidence type="ECO:0000313" key="8">
    <source>
        <dbReference type="EMBL" id="CRG88813.1"/>
    </source>
</evidence>
<dbReference type="GO" id="GO:0006363">
    <property type="term" value="P:termination of RNA polymerase I transcription"/>
    <property type="evidence" value="ECO:0007669"/>
    <property type="project" value="EnsemblFungi"/>
</dbReference>
<evidence type="ECO:0000256" key="4">
    <source>
        <dbReference type="ARBA" id="ARBA00023163"/>
    </source>
</evidence>
<dbReference type="CDD" id="cd07029">
    <property type="entry name" value="RNAP_I_III_AC19"/>
    <property type="match status" value="1"/>
</dbReference>
<evidence type="ECO:0000256" key="5">
    <source>
        <dbReference type="ARBA" id="ARBA00023242"/>
    </source>
</evidence>
<dbReference type="OMA" id="FTDEGHT"/>
<evidence type="ECO:0000256" key="1">
    <source>
        <dbReference type="ARBA" id="ARBA00004123"/>
    </source>
</evidence>
<keyword evidence="3 8" id="KW-0240">DNA-directed RNA polymerase</keyword>
<comment type="similarity">
    <text evidence="6">Belongs to the archaeal Rpo11/eukaryotic RPB11/RPC19 RNA polymerase subunit family.</text>
</comment>
<dbReference type="GO" id="GO:0003899">
    <property type="term" value="F:DNA-directed RNA polymerase activity"/>
    <property type="evidence" value="ECO:0007669"/>
    <property type="project" value="EnsemblFungi"/>
</dbReference>
<evidence type="ECO:0000256" key="2">
    <source>
        <dbReference type="ARBA" id="ARBA00022079"/>
    </source>
</evidence>